<sequence length="186" mass="22173">MQNLNNLLHEFLQENKYTEYASYFREILNLKHDNKEAEKLAKQYHVDYPESITQLIYEHEGILPTVEVEVQTLVNNYLLRIINLNNQDKEQVLKGFTFLELSPNKQLSQILIDTLYLNKNTPLGVWLFAQEYTASPFLYQKLDNNTLLRLRCFKINCQRYIGQDLHVNLFLVEVFTLNVYQKYFQA</sequence>
<evidence type="ECO:0000313" key="2">
    <source>
        <dbReference type="Proteomes" id="UP000266258"/>
    </source>
</evidence>
<gene>
    <name evidence="1" type="ORF">CJP74_04385</name>
</gene>
<dbReference type="RefSeq" id="WP_119497066.1">
    <property type="nucleotide sequence ID" value="NZ_NRJH01000034.1"/>
</dbReference>
<evidence type="ECO:0008006" key="3">
    <source>
        <dbReference type="Google" id="ProtNLM"/>
    </source>
</evidence>
<dbReference type="Proteomes" id="UP000266258">
    <property type="component" value="Unassembled WGS sequence"/>
</dbReference>
<proteinExistence type="predicted"/>
<dbReference type="AlphaFoldDB" id="A0A3A1Y8R8"/>
<reference evidence="1 2" key="1">
    <citation type="submission" date="2017-08" db="EMBL/GenBank/DDBJ databases">
        <title>Reclassification of Bisgaard taxon 37 and 44.</title>
        <authorList>
            <person name="Christensen H."/>
        </authorList>
    </citation>
    <scope>NUCLEOTIDE SEQUENCE [LARGE SCALE GENOMIC DNA]</scope>
    <source>
        <strain evidence="1 2">B96_4</strain>
    </source>
</reference>
<comment type="caution">
    <text evidence="1">The sequence shown here is derived from an EMBL/GenBank/DDBJ whole genome shotgun (WGS) entry which is preliminary data.</text>
</comment>
<accession>A0A3A1Y8R8</accession>
<dbReference type="EMBL" id="NRJH01000034">
    <property type="protein sequence ID" value="RIY32524.1"/>
    <property type="molecule type" value="Genomic_DNA"/>
</dbReference>
<dbReference type="OrthoDB" id="5679377at2"/>
<evidence type="ECO:0000313" key="1">
    <source>
        <dbReference type="EMBL" id="RIY32524.1"/>
    </source>
</evidence>
<protein>
    <recommendedName>
        <fullName evidence="3">Chorismate lyase</fullName>
    </recommendedName>
</protein>
<name>A0A3A1Y8R8_9GAMM</name>
<organism evidence="1 2">
    <name type="scientific">Psittacicella melopsittaci</name>
    <dbReference type="NCBI Taxonomy" id="2028576"/>
    <lineage>
        <taxon>Bacteria</taxon>
        <taxon>Pseudomonadati</taxon>
        <taxon>Pseudomonadota</taxon>
        <taxon>Gammaproteobacteria</taxon>
        <taxon>Pasteurellales</taxon>
        <taxon>Psittacicellaceae</taxon>
        <taxon>Psittacicella</taxon>
    </lineage>
</organism>
<keyword evidence="2" id="KW-1185">Reference proteome</keyword>